<protein>
    <submittedName>
        <fullName evidence="2">EpsG family protein</fullName>
    </submittedName>
</protein>
<evidence type="ECO:0000313" key="3">
    <source>
        <dbReference type="Proteomes" id="UP000310760"/>
    </source>
</evidence>
<evidence type="ECO:0000256" key="1">
    <source>
        <dbReference type="SAM" id="Phobius"/>
    </source>
</evidence>
<feature type="transmembrane region" description="Helical" evidence="1">
    <location>
        <begin position="146"/>
        <end position="168"/>
    </location>
</feature>
<name>A0A4S2FDV1_9BACT</name>
<accession>A0A4S2FDV1</accession>
<feature type="transmembrane region" description="Helical" evidence="1">
    <location>
        <begin position="249"/>
        <end position="264"/>
    </location>
</feature>
<dbReference type="Pfam" id="PF14897">
    <property type="entry name" value="EpsG"/>
    <property type="match status" value="1"/>
</dbReference>
<evidence type="ECO:0000313" key="2">
    <source>
        <dbReference type="EMBL" id="TGY67496.1"/>
    </source>
</evidence>
<organism evidence="2 3">
    <name type="scientific">Phocaeicola sartorii</name>
    <dbReference type="NCBI Taxonomy" id="671267"/>
    <lineage>
        <taxon>Bacteria</taxon>
        <taxon>Pseudomonadati</taxon>
        <taxon>Bacteroidota</taxon>
        <taxon>Bacteroidia</taxon>
        <taxon>Bacteroidales</taxon>
        <taxon>Bacteroidaceae</taxon>
        <taxon>Phocaeicola</taxon>
    </lineage>
</organism>
<proteinExistence type="predicted"/>
<dbReference type="InterPro" id="IPR049458">
    <property type="entry name" value="EpsG-like"/>
</dbReference>
<reference evidence="2 3" key="1">
    <citation type="submission" date="2019-04" db="EMBL/GenBank/DDBJ databases">
        <title>Microbes associate with the intestines of laboratory mice.</title>
        <authorList>
            <person name="Navarre W."/>
            <person name="Wong E."/>
            <person name="Huang K."/>
            <person name="Tropini C."/>
            <person name="Ng K."/>
            <person name="Yu B."/>
        </authorList>
    </citation>
    <scope>NUCLEOTIDE SEQUENCE [LARGE SCALE GENOMIC DNA]</scope>
    <source>
        <strain evidence="2 3">NM22_B1</strain>
    </source>
</reference>
<feature type="transmembrane region" description="Helical" evidence="1">
    <location>
        <begin position="180"/>
        <end position="200"/>
    </location>
</feature>
<comment type="caution">
    <text evidence="2">The sequence shown here is derived from an EMBL/GenBank/DDBJ whole genome shotgun (WGS) entry which is preliminary data.</text>
</comment>
<feature type="transmembrane region" description="Helical" evidence="1">
    <location>
        <begin position="270"/>
        <end position="286"/>
    </location>
</feature>
<dbReference type="RefSeq" id="WP_135952669.1">
    <property type="nucleotide sequence ID" value="NZ_CAUCNL010000029.1"/>
</dbReference>
<keyword evidence="1" id="KW-1133">Transmembrane helix</keyword>
<feature type="transmembrane region" description="Helical" evidence="1">
    <location>
        <begin position="106"/>
        <end position="134"/>
    </location>
</feature>
<keyword evidence="1" id="KW-0812">Transmembrane</keyword>
<dbReference type="EMBL" id="SRYJ01000063">
    <property type="protein sequence ID" value="TGY67496.1"/>
    <property type="molecule type" value="Genomic_DNA"/>
</dbReference>
<feature type="transmembrane region" description="Helical" evidence="1">
    <location>
        <begin position="298"/>
        <end position="316"/>
    </location>
</feature>
<dbReference type="Proteomes" id="UP000310760">
    <property type="component" value="Unassembled WGS sequence"/>
</dbReference>
<gene>
    <name evidence="2" type="ORF">E5339_19950</name>
</gene>
<keyword evidence="1" id="KW-0472">Membrane</keyword>
<feature type="transmembrane region" description="Helical" evidence="1">
    <location>
        <begin position="70"/>
        <end position="94"/>
    </location>
</feature>
<dbReference type="AlphaFoldDB" id="A0A4S2FDV1"/>
<feature type="transmembrane region" description="Helical" evidence="1">
    <location>
        <begin position="220"/>
        <end position="237"/>
    </location>
</feature>
<feature type="transmembrane region" description="Helical" evidence="1">
    <location>
        <begin position="25"/>
        <end position="50"/>
    </location>
</feature>
<sequence length="349" mass="40827">MFWYLLFFISILTVTYRRISLRNKVYCLGGVVFLFSALRYGISYDYFLYIRYILSDYRHIEPIPALIEEMAHYIGFPFFFVVTSFITTFCFVKGVKKESIHPIDSIYFYIGCPFLFFNYISIVRQALATGFILLAMTYGCEKKLKIIFLLLAVCCHFSAISALLLYLPVNKFSKRSMLQLMFVSLFLGTLFISLLMDVLPSGYLSFKLNQYATEDMAGGRIWRILIYSLTIIVIINHNKLLSIRSTNKYYINYVYIGTILYSLLSVNTHMAVRIYSFFGIALLILIPDIVRIYRINNFFYRIMCIAMFCVSVWGAYVTNDRDIIVFYPFRTYFDVNLNDMANDIIEASK</sequence>